<feature type="transmembrane region" description="Helical" evidence="7">
    <location>
        <begin position="360"/>
        <end position="384"/>
    </location>
</feature>
<gene>
    <name evidence="9" type="ORF">HW450_10720</name>
</gene>
<dbReference type="NCBIfam" id="TIGR00360">
    <property type="entry name" value="ComEC_N-term"/>
    <property type="match status" value="1"/>
</dbReference>
<reference evidence="9 10" key="1">
    <citation type="submission" date="2020-07" db="EMBL/GenBank/DDBJ databases">
        <title>non toxigenic Corynebacterium sp. nov from a clinical source.</title>
        <authorList>
            <person name="Bernier A.-M."/>
            <person name="Bernard K."/>
        </authorList>
    </citation>
    <scope>NUCLEOTIDE SEQUENCE [LARGE SCALE GENOMIC DNA]</scope>
    <source>
        <strain evidence="10">NML 93-0612</strain>
    </source>
</reference>
<feature type="transmembrane region" description="Helical" evidence="7">
    <location>
        <begin position="334"/>
        <end position="354"/>
    </location>
</feature>
<dbReference type="GO" id="GO:0005886">
    <property type="term" value="C:plasma membrane"/>
    <property type="evidence" value="ECO:0007669"/>
    <property type="project" value="UniProtKB-SubCell"/>
</dbReference>
<protein>
    <submittedName>
        <fullName evidence="9">ComEC/Rec2 family competence protein</fullName>
    </submittedName>
</protein>
<accession>A0A7G5FDV9</accession>
<feature type="transmembrane region" description="Helical" evidence="7">
    <location>
        <begin position="229"/>
        <end position="248"/>
    </location>
</feature>
<keyword evidence="4 7" id="KW-1133">Transmembrane helix</keyword>
<dbReference type="InterPro" id="IPR052159">
    <property type="entry name" value="Competence_DNA_uptake"/>
</dbReference>
<feature type="transmembrane region" description="Helical" evidence="7">
    <location>
        <begin position="48"/>
        <end position="65"/>
    </location>
</feature>
<sequence>MKELRLLPAAVITWLVVGLTVVTRSPWLGAGLAVLAALSAVKWRGQGLVVGALGMAGLVTSWLRVQSAPDSYPAQLVARVTSTPTTTRSGGWMVRLDTGRAIVTGFSRDEPPPTGSTVQADVVARPTDHPEVSPVLLTINRMHTLREADGITAWATSLKQWYRTQCAHYLGPSTEGLIPGMVLGDTTGQTQAEKDMFISTGLSHLTAVSGSNITIITVAAVLVAKTLTLGPRVQVGCAALTLAVFVTVVGPEPSVLRACVMGIVGLLAVIGSAQVEPAHGLALAVIALLLVDSNLATSFGFALSVAATAGLVALSPLIYRALVRGRWASRSPDVLLRALAVAIAADLVTMPIVALMSGRVLIASVLANVLVVAAVAPVTIIGLLAVAVPPLLKLAEPFAWWIAFVARLLADAPQLTIPAPWALLLAGWLVWLIHIRKAHWLLLGALLLIPRPGPAPVPLDHVVQLDTIPKDYVAPPGVQAVVVHDHGPPSKRPHRTKEGIPILYPNRDGPVRVYQDGSQRAERGHF</sequence>
<dbReference type="Pfam" id="PF03772">
    <property type="entry name" value="Competence"/>
    <property type="match status" value="1"/>
</dbReference>
<feature type="transmembrane region" description="Helical" evidence="7">
    <location>
        <begin position="295"/>
        <end position="322"/>
    </location>
</feature>
<comment type="subcellular location">
    <subcellularLocation>
        <location evidence="1">Cell membrane</location>
        <topology evidence="1">Multi-pass membrane protein</topology>
    </subcellularLocation>
</comment>
<proteinExistence type="predicted"/>
<evidence type="ECO:0000259" key="8">
    <source>
        <dbReference type="Pfam" id="PF03772"/>
    </source>
</evidence>
<dbReference type="RefSeq" id="WP_182385607.1">
    <property type="nucleotide sequence ID" value="NZ_CP059833.1"/>
</dbReference>
<keyword evidence="3 7" id="KW-0812">Transmembrane</keyword>
<dbReference type="PANTHER" id="PTHR30619">
    <property type="entry name" value="DNA INTERNALIZATION/COMPETENCE PROTEIN COMEC/REC2"/>
    <property type="match status" value="1"/>
</dbReference>
<evidence type="ECO:0000256" key="7">
    <source>
        <dbReference type="SAM" id="Phobius"/>
    </source>
</evidence>
<feature type="transmembrane region" description="Helical" evidence="7">
    <location>
        <begin position="255"/>
        <end position="275"/>
    </location>
</feature>
<evidence type="ECO:0000256" key="4">
    <source>
        <dbReference type="ARBA" id="ARBA00022989"/>
    </source>
</evidence>
<keyword evidence="2" id="KW-1003">Cell membrane</keyword>
<evidence type="ECO:0000256" key="1">
    <source>
        <dbReference type="ARBA" id="ARBA00004651"/>
    </source>
</evidence>
<evidence type="ECO:0000256" key="6">
    <source>
        <dbReference type="SAM" id="MobiDB-lite"/>
    </source>
</evidence>
<evidence type="ECO:0000256" key="3">
    <source>
        <dbReference type="ARBA" id="ARBA00022692"/>
    </source>
</evidence>
<name>A0A7G5FDV9_9CORY</name>
<feature type="region of interest" description="Disordered" evidence="6">
    <location>
        <begin position="105"/>
        <end position="124"/>
    </location>
</feature>
<dbReference type="AlphaFoldDB" id="A0A7G5FDV9"/>
<dbReference type="Proteomes" id="UP000515570">
    <property type="component" value="Chromosome"/>
</dbReference>
<feature type="transmembrane region" description="Helical" evidence="7">
    <location>
        <begin position="202"/>
        <end position="223"/>
    </location>
</feature>
<keyword evidence="10" id="KW-1185">Reference proteome</keyword>
<keyword evidence="5 7" id="KW-0472">Membrane</keyword>
<dbReference type="PANTHER" id="PTHR30619:SF7">
    <property type="entry name" value="BETA-LACTAMASE DOMAIN PROTEIN"/>
    <property type="match status" value="1"/>
</dbReference>
<evidence type="ECO:0000313" key="9">
    <source>
        <dbReference type="EMBL" id="QMV84800.1"/>
    </source>
</evidence>
<dbReference type="InterPro" id="IPR004477">
    <property type="entry name" value="ComEC_N"/>
</dbReference>
<dbReference type="EMBL" id="CP059833">
    <property type="protein sequence ID" value="QMV84800.1"/>
    <property type="molecule type" value="Genomic_DNA"/>
</dbReference>
<evidence type="ECO:0000256" key="5">
    <source>
        <dbReference type="ARBA" id="ARBA00023136"/>
    </source>
</evidence>
<feature type="domain" description="ComEC/Rec2-related protein" evidence="8">
    <location>
        <begin position="181"/>
        <end position="433"/>
    </location>
</feature>
<evidence type="ECO:0000256" key="2">
    <source>
        <dbReference type="ARBA" id="ARBA00022475"/>
    </source>
</evidence>
<evidence type="ECO:0000313" key="10">
    <source>
        <dbReference type="Proteomes" id="UP000515570"/>
    </source>
</evidence>
<organism evidence="9 10">
    <name type="scientific">Corynebacterium hindlerae</name>
    <dbReference type="NCBI Taxonomy" id="699041"/>
    <lineage>
        <taxon>Bacteria</taxon>
        <taxon>Bacillati</taxon>
        <taxon>Actinomycetota</taxon>
        <taxon>Actinomycetes</taxon>
        <taxon>Mycobacteriales</taxon>
        <taxon>Corynebacteriaceae</taxon>
        <taxon>Corynebacterium</taxon>
    </lineage>
</organism>